<sequence length="77" mass="8180">MVEMDSGGGADGAVEWLSTGDAATRLGVTTPTLYRFIDDGRLPAYRMGRVIRLKAADVAAFEATCRIQPGSLSHLVP</sequence>
<dbReference type="EMBL" id="UINC01109165">
    <property type="protein sequence ID" value="SVC75797.1"/>
    <property type="molecule type" value="Genomic_DNA"/>
</dbReference>
<organism evidence="2">
    <name type="scientific">marine metagenome</name>
    <dbReference type="NCBI Taxonomy" id="408172"/>
    <lineage>
        <taxon>unclassified sequences</taxon>
        <taxon>metagenomes</taxon>
        <taxon>ecological metagenomes</taxon>
    </lineage>
</organism>
<dbReference type="AlphaFoldDB" id="A0A382PSF3"/>
<dbReference type="InterPro" id="IPR041657">
    <property type="entry name" value="HTH_17"/>
</dbReference>
<feature type="domain" description="Helix-turn-helix" evidence="1">
    <location>
        <begin position="16"/>
        <end position="62"/>
    </location>
</feature>
<evidence type="ECO:0000259" key="1">
    <source>
        <dbReference type="Pfam" id="PF12728"/>
    </source>
</evidence>
<name>A0A382PSF3_9ZZZZ</name>
<dbReference type="Pfam" id="PF12728">
    <property type="entry name" value="HTH_17"/>
    <property type="match status" value="1"/>
</dbReference>
<dbReference type="GO" id="GO:0003677">
    <property type="term" value="F:DNA binding"/>
    <property type="evidence" value="ECO:0007669"/>
    <property type="project" value="InterPro"/>
</dbReference>
<dbReference type="InterPro" id="IPR010093">
    <property type="entry name" value="SinI_DNA-bd"/>
</dbReference>
<gene>
    <name evidence="2" type="ORF">METZ01_LOCUS328651</name>
</gene>
<protein>
    <recommendedName>
        <fullName evidence="1">Helix-turn-helix domain-containing protein</fullName>
    </recommendedName>
</protein>
<feature type="non-terminal residue" evidence="2">
    <location>
        <position position="77"/>
    </location>
</feature>
<proteinExistence type="predicted"/>
<reference evidence="2" key="1">
    <citation type="submission" date="2018-05" db="EMBL/GenBank/DDBJ databases">
        <authorList>
            <person name="Lanie J.A."/>
            <person name="Ng W.-L."/>
            <person name="Kazmierczak K.M."/>
            <person name="Andrzejewski T.M."/>
            <person name="Davidsen T.M."/>
            <person name="Wayne K.J."/>
            <person name="Tettelin H."/>
            <person name="Glass J.I."/>
            <person name="Rusch D."/>
            <person name="Podicherti R."/>
            <person name="Tsui H.-C.T."/>
            <person name="Winkler M.E."/>
        </authorList>
    </citation>
    <scope>NUCLEOTIDE SEQUENCE</scope>
</reference>
<dbReference type="SUPFAM" id="SSF46955">
    <property type="entry name" value="Putative DNA-binding domain"/>
    <property type="match status" value="1"/>
</dbReference>
<dbReference type="InterPro" id="IPR009061">
    <property type="entry name" value="DNA-bd_dom_put_sf"/>
</dbReference>
<accession>A0A382PSF3</accession>
<evidence type="ECO:0000313" key="2">
    <source>
        <dbReference type="EMBL" id="SVC75797.1"/>
    </source>
</evidence>
<dbReference type="NCBIfam" id="TIGR01764">
    <property type="entry name" value="excise"/>
    <property type="match status" value="1"/>
</dbReference>